<dbReference type="SUPFAM" id="SSF53955">
    <property type="entry name" value="Lysozyme-like"/>
    <property type="match status" value="1"/>
</dbReference>
<feature type="compositionally biased region" description="Low complexity" evidence="3">
    <location>
        <begin position="263"/>
        <end position="313"/>
    </location>
</feature>
<proteinExistence type="predicted"/>
<evidence type="ECO:0000256" key="1">
    <source>
        <dbReference type="ARBA" id="ARBA00022669"/>
    </source>
</evidence>
<evidence type="ECO:0000313" key="7">
    <source>
        <dbReference type="Proteomes" id="UP000799429"/>
    </source>
</evidence>
<dbReference type="GO" id="GO:0008061">
    <property type="term" value="F:chitin binding"/>
    <property type="evidence" value="ECO:0007669"/>
    <property type="project" value="UniProtKB-KW"/>
</dbReference>
<feature type="chain" id="PRO_5040402584" evidence="4">
    <location>
        <begin position="20"/>
        <end position="369"/>
    </location>
</feature>
<dbReference type="Pfam" id="PF01476">
    <property type="entry name" value="LysM"/>
    <property type="match status" value="1"/>
</dbReference>
<evidence type="ECO:0000256" key="3">
    <source>
        <dbReference type="SAM" id="MobiDB-lite"/>
    </source>
</evidence>
<dbReference type="PANTHER" id="PTHR34997:SF1">
    <property type="entry name" value="PEPTIDOGLYCAN-BINDING LYSIN DOMAIN"/>
    <property type="match status" value="1"/>
</dbReference>
<reference evidence="6" key="1">
    <citation type="journal article" date="2020" name="Stud. Mycol.">
        <title>101 Dothideomycetes genomes: a test case for predicting lifestyles and emergence of pathogens.</title>
        <authorList>
            <person name="Haridas S."/>
            <person name="Albert R."/>
            <person name="Binder M."/>
            <person name="Bloem J."/>
            <person name="Labutti K."/>
            <person name="Salamov A."/>
            <person name="Andreopoulos B."/>
            <person name="Baker S."/>
            <person name="Barry K."/>
            <person name="Bills G."/>
            <person name="Bluhm B."/>
            <person name="Cannon C."/>
            <person name="Castanera R."/>
            <person name="Culley D."/>
            <person name="Daum C."/>
            <person name="Ezra D."/>
            <person name="Gonzalez J."/>
            <person name="Henrissat B."/>
            <person name="Kuo A."/>
            <person name="Liang C."/>
            <person name="Lipzen A."/>
            <person name="Lutzoni F."/>
            <person name="Magnuson J."/>
            <person name="Mondo S."/>
            <person name="Nolan M."/>
            <person name="Ohm R."/>
            <person name="Pangilinan J."/>
            <person name="Park H.-J."/>
            <person name="Ramirez L."/>
            <person name="Alfaro M."/>
            <person name="Sun H."/>
            <person name="Tritt A."/>
            <person name="Yoshinaga Y."/>
            <person name="Zwiers L.-H."/>
            <person name="Turgeon B."/>
            <person name="Goodwin S."/>
            <person name="Spatafora J."/>
            <person name="Crous P."/>
            <person name="Grigoriev I."/>
        </authorList>
    </citation>
    <scope>NUCLEOTIDE SEQUENCE</scope>
    <source>
        <strain evidence="6">CBS 101060</strain>
    </source>
</reference>
<dbReference type="SUPFAM" id="SSF54106">
    <property type="entry name" value="LysM domain"/>
    <property type="match status" value="1"/>
</dbReference>
<dbReference type="InterPro" id="IPR018392">
    <property type="entry name" value="LysM"/>
</dbReference>
<feature type="region of interest" description="Disordered" evidence="3">
    <location>
        <begin position="253"/>
        <end position="313"/>
    </location>
</feature>
<sequence>MLYTPLIVAAATFSSFTLGATLSRRHGHAAYHESLHVHSFEERATDTYKVYGGTGDILNGWPDLPLWWKTYEEMFTANKPLMKASCKNIWNLPNNSDAEITAIFQSITTAAKAAGMDRRFVLAVIMQESKGCVRAPTTNNGVRNPGLMQSHNGVGTCNDKNKVTNPCPTATILQMLMDGANGTKSGEGLRQCVARSGATDISRFYKAARLYNSGSIDPSKNLGKGIATHCYASDIANRLTGWVNAKSGCNENTIGNNNGVVVKPTTTSKPTPTPTPTSKSSTTSKPTTTTKPTSTSAKPTSTTSTAAPSPTAPGVVSNCKKFYTVASGNTCATIQSQFSVTLAQLRQWNTEILPDCTNLWLGYQYCVGV</sequence>
<dbReference type="InterPro" id="IPR036779">
    <property type="entry name" value="LysM_dom_sf"/>
</dbReference>
<evidence type="ECO:0000256" key="2">
    <source>
        <dbReference type="ARBA" id="ARBA00023026"/>
    </source>
</evidence>
<feature type="signal peptide" evidence="4">
    <location>
        <begin position="1"/>
        <end position="19"/>
    </location>
</feature>
<dbReference type="EMBL" id="MU006101">
    <property type="protein sequence ID" value="KAF2837111.1"/>
    <property type="molecule type" value="Genomic_DNA"/>
</dbReference>
<accession>A0A9P4S7B1</accession>
<dbReference type="AlphaFoldDB" id="A0A9P4S7B1"/>
<keyword evidence="1" id="KW-0147">Chitin-binding</keyword>
<feature type="domain" description="LysM" evidence="5">
    <location>
        <begin position="321"/>
        <end position="367"/>
    </location>
</feature>
<organism evidence="6 7">
    <name type="scientific">Patellaria atrata CBS 101060</name>
    <dbReference type="NCBI Taxonomy" id="1346257"/>
    <lineage>
        <taxon>Eukaryota</taxon>
        <taxon>Fungi</taxon>
        <taxon>Dikarya</taxon>
        <taxon>Ascomycota</taxon>
        <taxon>Pezizomycotina</taxon>
        <taxon>Dothideomycetes</taxon>
        <taxon>Dothideomycetes incertae sedis</taxon>
        <taxon>Patellariales</taxon>
        <taxon>Patellariaceae</taxon>
        <taxon>Patellaria</taxon>
    </lineage>
</organism>
<evidence type="ECO:0000259" key="5">
    <source>
        <dbReference type="PROSITE" id="PS51782"/>
    </source>
</evidence>
<dbReference type="InterPro" id="IPR023346">
    <property type="entry name" value="Lysozyme-like_dom_sf"/>
</dbReference>
<dbReference type="SMART" id="SM00257">
    <property type="entry name" value="LysM"/>
    <property type="match status" value="1"/>
</dbReference>
<gene>
    <name evidence="6" type="ORF">M501DRAFT_1018508</name>
</gene>
<evidence type="ECO:0000313" key="6">
    <source>
        <dbReference type="EMBL" id="KAF2837111.1"/>
    </source>
</evidence>
<evidence type="ECO:0000256" key="4">
    <source>
        <dbReference type="SAM" id="SignalP"/>
    </source>
</evidence>
<protein>
    <submittedName>
        <fullName evidence="6">Carbohydrate-binding module family 50 protein</fullName>
    </submittedName>
</protein>
<dbReference type="Gene3D" id="1.10.530.10">
    <property type="match status" value="1"/>
</dbReference>
<keyword evidence="4" id="KW-0732">Signal</keyword>
<dbReference type="PROSITE" id="PS51782">
    <property type="entry name" value="LYSM"/>
    <property type="match status" value="1"/>
</dbReference>
<dbReference type="Proteomes" id="UP000799429">
    <property type="component" value="Unassembled WGS sequence"/>
</dbReference>
<dbReference type="PANTHER" id="PTHR34997">
    <property type="entry name" value="AM15"/>
    <property type="match status" value="1"/>
</dbReference>
<keyword evidence="2" id="KW-0843">Virulence</keyword>
<dbReference type="Gene3D" id="3.10.350.10">
    <property type="entry name" value="LysM domain"/>
    <property type="match status" value="1"/>
</dbReference>
<comment type="caution">
    <text evidence="6">The sequence shown here is derived from an EMBL/GenBank/DDBJ whole genome shotgun (WGS) entry which is preliminary data.</text>
</comment>
<dbReference type="CDD" id="cd00118">
    <property type="entry name" value="LysM"/>
    <property type="match status" value="1"/>
</dbReference>
<dbReference type="InterPro" id="IPR052210">
    <property type="entry name" value="LysM1-like"/>
</dbReference>
<keyword evidence="7" id="KW-1185">Reference proteome</keyword>
<dbReference type="OrthoDB" id="1193027at2759"/>
<name>A0A9P4S7B1_9PEZI</name>